<dbReference type="Pfam" id="PF13672">
    <property type="entry name" value="PP2C_2"/>
    <property type="match status" value="1"/>
</dbReference>
<dbReference type="PROSITE" id="PS51746">
    <property type="entry name" value="PPM_2"/>
    <property type="match status" value="1"/>
</dbReference>
<dbReference type="SMART" id="SM00332">
    <property type="entry name" value="PP2Cc"/>
    <property type="match status" value="1"/>
</dbReference>
<dbReference type="EMBL" id="LLVT01000001">
    <property type="protein sequence ID" value="KSW13509.1"/>
    <property type="molecule type" value="Genomic_DNA"/>
</dbReference>
<dbReference type="GO" id="GO:0004722">
    <property type="term" value="F:protein serine/threonine phosphatase activity"/>
    <property type="evidence" value="ECO:0007669"/>
    <property type="project" value="InterPro"/>
</dbReference>
<proteinExistence type="predicted"/>
<dbReference type="AlphaFoldDB" id="A0A0V8RZL2"/>
<dbReference type="Proteomes" id="UP000054686">
    <property type="component" value="Unassembled WGS sequence"/>
</dbReference>
<comment type="caution">
    <text evidence="2">The sequence shown here is derived from an EMBL/GenBank/DDBJ whole genome shotgun (WGS) entry which is preliminary data.</text>
</comment>
<keyword evidence="2" id="KW-0808">Transferase</keyword>
<accession>A0A0V8RZL2</accession>
<dbReference type="RefSeq" id="WP_060566262.1">
    <property type="nucleotide sequence ID" value="NZ_CP040006.1"/>
</dbReference>
<dbReference type="InterPro" id="IPR015655">
    <property type="entry name" value="PP2C"/>
</dbReference>
<evidence type="ECO:0000313" key="2">
    <source>
        <dbReference type="EMBL" id="KSW13509.1"/>
    </source>
</evidence>
<name>A0A0V8RZL2_9ACTO</name>
<evidence type="ECO:0000313" key="3">
    <source>
        <dbReference type="Proteomes" id="UP000054686"/>
    </source>
</evidence>
<dbReference type="SMART" id="SM00331">
    <property type="entry name" value="PP2C_SIG"/>
    <property type="match status" value="1"/>
</dbReference>
<evidence type="ECO:0000259" key="1">
    <source>
        <dbReference type="PROSITE" id="PS51746"/>
    </source>
</evidence>
<dbReference type="PANTHER" id="PTHR47992">
    <property type="entry name" value="PROTEIN PHOSPHATASE"/>
    <property type="match status" value="1"/>
</dbReference>
<dbReference type="CDD" id="cd00143">
    <property type="entry name" value="PP2Cc"/>
    <property type="match status" value="1"/>
</dbReference>
<feature type="domain" description="PPM-type phosphatase" evidence="1">
    <location>
        <begin position="13"/>
        <end position="252"/>
    </location>
</feature>
<reference evidence="2 3" key="1">
    <citation type="submission" date="2015-10" db="EMBL/GenBank/DDBJ databases">
        <title>Draft Genome of Actinomyces odontolyticus subsp. actinosynbacter strain XH001.</title>
        <authorList>
            <person name="Mclean J.S."/>
            <person name="He X."/>
        </authorList>
    </citation>
    <scope>NUCLEOTIDE SEQUENCE [LARGE SCALE GENOMIC DNA]</scope>
    <source>
        <strain evidence="2 3">XH001</strain>
    </source>
</reference>
<keyword evidence="2" id="KW-0418">Kinase</keyword>
<organism evidence="2 3">
    <name type="scientific">Schaalia odontolytica</name>
    <dbReference type="NCBI Taxonomy" id="1660"/>
    <lineage>
        <taxon>Bacteria</taxon>
        <taxon>Bacillati</taxon>
        <taxon>Actinomycetota</taxon>
        <taxon>Actinomycetes</taxon>
        <taxon>Actinomycetales</taxon>
        <taxon>Actinomycetaceae</taxon>
        <taxon>Schaalia</taxon>
    </lineage>
</organism>
<protein>
    <submittedName>
        <fullName evidence="2">Serine/threonine protein kinase</fullName>
    </submittedName>
</protein>
<dbReference type="InterPro" id="IPR001932">
    <property type="entry name" value="PPM-type_phosphatase-like_dom"/>
</dbReference>
<keyword evidence="2" id="KW-0723">Serine/threonine-protein kinase</keyword>
<dbReference type="OrthoDB" id="9801841at2"/>
<dbReference type="Gene3D" id="3.60.40.10">
    <property type="entry name" value="PPM-type phosphatase domain"/>
    <property type="match status" value="1"/>
</dbReference>
<gene>
    <name evidence="2" type="ORF">APY09_03980</name>
</gene>
<sequence>MSLNEHAERPAVRWGASTDIGPVRSENEDSWLAVPPVFAVADGMGGHLGGAQASSSAVITLQEFLSPDRLGNRPVDLVDLSVAIDAAATAVASLAPIDNPSSAPGTTLSGVMVLRTAEGPYWLSFNVGDSRVYVVGGGGIRQLTHDHSALQEARDLAATSGAPRVIPPANVVTKALGAGQTGSVKADYTIMPLEEGDRAVICTDGVHGVLRDSQIHAVVAAGDGPQGTADTLVRASLESGTRDNTTAVVVYAGTKSRVTLTSNVMNRMIQPVRPASIETARRVPRREGSN</sequence>
<dbReference type="InterPro" id="IPR036457">
    <property type="entry name" value="PPM-type-like_dom_sf"/>
</dbReference>
<dbReference type="SUPFAM" id="SSF81606">
    <property type="entry name" value="PP2C-like"/>
    <property type="match status" value="1"/>
</dbReference>
<dbReference type="GO" id="GO:0004674">
    <property type="term" value="F:protein serine/threonine kinase activity"/>
    <property type="evidence" value="ECO:0007669"/>
    <property type="project" value="UniProtKB-KW"/>
</dbReference>